<sequence length="206" mass="22671">MGGANEILFKLLDPVPQYVLGCLPALAIIGESPANEFTEKITWLLRCLGCPFTGIFYSFNIGGKGESRCMYWLSSDKFEIVDSYNPNEPGESEKHDGSGKPNKIVGSNNYGKIEESDGSSGSNKSGKIDSNKCHEIEESDKPEHDKQEASEKSTVLNEPDESNKPNELIRPFGFHAKKIRISNDENIKKLIEQCTATASVLERAPA</sequence>
<feature type="compositionally biased region" description="Basic and acidic residues" evidence="1">
    <location>
        <begin position="126"/>
        <end position="151"/>
    </location>
</feature>
<evidence type="ECO:0000313" key="2">
    <source>
        <dbReference type="EMBL" id="CAG8675176.1"/>
    </source>
</evidence>
<evidence type="ECO:0000313" key="3">
    <source>
        <dbReference type="Proteomes" id="UP000789342"/>
    </source>
</evidence>
<reference evidence="2" key="1">
    <citation type="submission" date="2021-06" db="EMBL/GenBank/DDBJ databases">
        <authorList>
            <person name="Kallberg Y."/>
            <person name="Tangrot J."/>
            <person name="Rosling A."/>
        </authorList>
    </citation>
    <scope>NUCLEOTIDE SEQUENCE</scope>
    <source>
        <strain evidence="2">CL551</strain>
    </source>
</reference>
<accession>A0A9N9EEH5</accession>
<dbReference type="EMBL" id="CAJVPV010013130">
    <property type="protein sequence ID" value="CAG8675176.1"/>
    <property type="molecule type" value="Genomic_DNA"/>
</dbReference>
<feature type="region of interest" description="Disordered" evidence="1">
    <location>
        <begin position="84"/>
        <end position="169"/>
    </location>
</feature>
<dbReference type="AlphaFoldDB" id="A0A9N9EEH5"/>
<name>A0A9N9EEH5_9GLOM</name>
<dbReference type="OrthoDB" id="2356201at2759"/>
<gene>
    <name evidence="2" type="ORF">AMORRO_LOCUS10995</name>
</gene>
<protein>
    <submittedName>
        <fullName evidence="2">6093_t:CDS:1</fullName>
    </submittedName>
</protein>
<keyword evidence="3" id="KW-1185">Reference proteome</keyword>
<dbReference type="Proteomes" id="UP000789342">
    <property type="component" value="Unassembled WGS sequence"/>
</dbReference>
<evidence type="ECO:0000256" key="1">
    <source>
        <dbReference type="SAM" id="MobiDB-lite"/>
    </source>
</evidence>
<feature type="non-terminal residue" evidence="2">
    <location>
        <position position="206"/>
    </location>
</feature>
<organism evidence="2 3">
    <name type="scientific">Acaulospora morrowiae</name>
    <dbReference type="NCBI Taxonomy" id="94023"/>
    <lineage>
        <taxon>Eukaryota</taxon>
        <taxon>Fungi</taxon>
        <taxon>Fungi incertae sedis</taxon>
        <taxon>Mucoromycota</taxon>
        <taxon>Glomeromycotina</taxon>
        <taxon>Glomeromycetes</taxon>
        <taxon>Diversisporales</taxon>
        <taxon>Acaulosporaceae</taxon>
        <taxon>Acaulospora</taxon>
    </lineage>
</organism>
<comment type="caution">
    <text evidence="2">The sequence shown here is derived from an EMBL/GenBank/DDBJ whole genome shotgun (WGS) entry which is preliminary data.</text>
</comment>
<proteinExistence type="predicted"/>